<name>W8C6G5_CERCA</name>
<dbReference type="OrthoDB" id="7972585at2759"/>
<dbReference type="EMBL" id="GAMC01001127">
    <property type="protein sequence ID" value="JAC05429.1"/>
    <property type="molecule type" value="mRNA"/>
</dbReference>
<reference evidence="2" key="1">
    <citation type="submission" date="2013-07" db="EMBL/GenBank/DDBJ databases">
        <authorList>
            <person name="Geib S."/>
        </authorList>
    </citation>
    <scope>NUCLEOTIDE SEQUENCE</scope>
</reference>
<keyword evidence="1" id="KW-0732">Signal</keyword>
<accession>W8C6G5</accession>
<reference evidence="2" key="2">
    <citation type="journal article" date="2014" name="BMC Genomics">
        <title>A genomic perspective to assessing quality of mass-reared SIT flies used in Mediterranean fruit fly (Ceratitis capitata) eradication in California.</title>
        <authorList>
            <person name="Calla B."/>
            <person name="Hall B."/>
            <person name="Hou S."/>
            <person name="Geib S.M."/>
        </authorList>
    </citation>
    <scope>NUCLEOTIDE SEQUENCE</scope>
</reference>
<dbReference type="KEGG" id="ccat:101459941"/>
<evidence type="ECO:0000256" key="1">
    <source>
        <dbReference type="SAM" id="SignalP"/>
    </source>
</evidence>
<feature type="signal peptide" evidence="1">
    <location>
        <begin position="1"/>
        <end position="19"/>
    </location>
</feature>
<feature type="chain" id="PRO_5004908887" description="Protein TsetseEP domain-containing protein" evidence="1">
    <location>
        <begin position="20"/>
        <end position="206"/>
    </location>
</feature>
<dbReference type="AlphaFoldDB" id="W8C6G5"/>
<dbReference type="GeneID" id="101459941"/>
<organism evidence="2">
    <name type="scientific">Ceratitis capitata</name>
    <name type="common">Mediterranean fruit fly</name>
    <name type="synonym">Tephritis capitata</name>
    <dbReference type="NCBI Taxonomy" id="7213"/>
    <lineage>
        <taxon>Eukaryota</taxon>
        <taxon>Metazoa</taxon>
        <taxon>Ecdysozoa</taxon>
        <taxon>Arthropoda</taxon>
        <taxon>Hexapoda</taxon>
        <taxon>Insecta</taxon>
        <taxon>Pterygota</taxon>
        <taxon>Neoptera</taxon>
        <taxon>Endopterygota</taxon>
        <taxon>Diptera</taxon>
        <taxon>Brachycera</taxon>
        <taxon>Muscomorpha</taxon>
        <taxon>Tephritoidea</taxon>
        <taxon>Tephritidae</taxon>
        <taxon>Ceratitis</taxon>
        <taxon>Ceratitis</taxon>
    </lineage>
</organism>
<protein>
    <recommendedName>
        <fullName evidence="3">Protein TsetseEP domain-containing protein</fullName>
    </recommendedName>
</protein>
<dbReference type="RefSeq" id="XP_004519938.1">
    <property type="nucleotide sequence ID" value="XM_004519881.3"/>
</dbReference>
<evidence type="ECO:0000313" key="2">
    <source>
        <dbReference type="EMBL" id="JAC05429.1"/>
    </source>
</evidence>
<proteinExistence type="evidence at transcript level"/>
<sequence>MKLAVLAIVLGLCLAVATAEINYSVEENELVEFAPLGLADEITDEMDFSVFGILWFTIYGSLRTLKGVNCIIRRVMSIQSAAITFLNDFKGCNSGALKDVNALVNQVQSVVSTCNDIIHLNSNVCNNGALSDQADGKKSTPINCFFKLLFKVVSLKNQVGKTITLSKKLTSTPGNYASCNLDAVNDLVSVFTQFPSYVKTCSKLTS</sequence>
<evidence type="ECO:0008006" key="3">
    <source>
        <dbReference type="Google" id="ProtNLM"/>
    </source>
</evidence>